<dbReference type="EMBL" id="JAVDNV010000021">
    <property type="protein sequence ID" value="MDQ2311845.1"/>
    <property type="molecule type" value="Genomic_DNA"/>
</dbReference>
<dbReference type="GO" id="GO:0043800">
    <property type="term" value="F:6-phospho-3-hexuloisomerase activity"/>
    <property type="evidence" value="ECO:0007669"/>
    <property type="project" value="UniProtKB-EC"/>
</dbReference>
<protein>
    <submittedName>
        <fullName evidence="4">6-phospho-3-hexuloisomerase</fullName>
        <ecNumber evidence="4">5.3.1.27</ecNumber>
    </submittedName>
    <submittedName>
        <fullName evidence="3">SIS domain-containing protein</fullName>
    </submittedName>
</protein>
<dbReference type="EMBL" id="ABLOKC030000011">
    <property type="protein sequence ID" value="EML1471685.1"/>
    <property type="molecule type" value="Genomic_DNA"/>
</dbReference>
<name>A0AAI9DLC0_PLUGE</name>
<dbReference type="PROSITE" id="PS51464">
    <property type="entry name" value="SIS"/>
    <property type="match status" value="1"/>
</dbReference>
<comment type="caution">
    <text evidence="3">The sequence shown here is derived from an EMBL/GenBank/DDBJ whole genome shotgun (WGS) entry which is preliminary data.</text>
</comment>
<dbReference type="PANTHER" id="PTHR43443">
    <property type="entry name" value="3-HEXULOSE-6-PHOSPHATE ISOMERASE"/>
    <property type="match status" value="1"/>
</dbReference>
<dbReference type="AlphaFoldDB" id="A0AAI9DLC0"/>
<sequence length="189" mass="20273">MEKTIPMPSVVFQKIFTELSTLFSEIDEASLAPFIQALQRGRRLFFYGAGRSGLAVKMAAMRFMHLGLEAHAVGDVTCPAIGEGDVLLVASGSGRTPGILSAAQQAQAVGAAVLAIVADARSPLADYAQQQIVLHAAVKDAHQRTVSVQYAGSLFEQATVLLLDALFHLLWKMSAQPAEVLWARHANME</sequence>
<reference evidence="4" key="1">
    <citation type="submission" date="2023-08" db="EMBL/GenBank/DDBJ databases">
        <title>WGS of pathogenic bacterial species, Los Angeles County Public Health Laboratories.</title>
        <authorList>
            <person name="Garrigues J.M."/>
            <person name="Green N.M."/>
        </authorList>
    </citation>
    <scope>NUCLEOTIDE SEQUENCE</scope>
    <source>
        <strain evidence="4">LACPHL-BACT-2023-00068</strain>
    </source>
</reference>
<evidence type="ECO:0000259" key="2">
    <source>
        <dbReference type="PROSITE" id="PS51464"/>
    </source>
</evidence>
<reference evidence="3" key="2">
    <citation type="submission" date="2024-02" db="EMBL/GenBank/DDBJ databases">
        <authorList>
            <consortium name="Clinical and Environmental Microbiology Branch: Whole genome sequencing antimicrobial resistance pathogens in the healthcare setting"/>
        </authorList>
    </citation>
    <scope>NUCLEOTIDE SEQUENCE</scope>
    <source>
        <strain evidence="3">2021DK-00143</strain>
    </source>
</reference>
<dbReference type="GO" id="GO:1901135">
    <property type="term" value="P:carbohydrate derivative metabolic process"/>
    <property type="evidence" value="ECO:0007669"/>
    <property type="project" value="InterPro"/>
</dbReference>
<dbReference type="Gene3D" id="3.40.50.10490">
    <property type="entry name" value="Glucose-6-phosphate isomerase like protein, domain 1"/>
    <property type="match status" value="1"/>
</dbReference>
<dbReference type="InterPro" id="IPR046348">
    <property type="entry name" value="SIS_dom_sf"/>
</dbReference>
<dbReference type="EC" id="5.3.1.27" evidence="4"/>
<evidence type="ECO:0000256" key="1">
    <source>
        <dbReference type="ARBA" id="ARBA00009235"/>
    </source>
</evidence>
<comment type="similarity">
    <text evidence="1">Belongs to the SIS family. PHI subfamily.</text>
</comment>
<gene>
    <name evidence="4" type="primary">hxlB</name>
    <name evidence="3" type="ORF">QEG54_002419</name>
    <name evidence="4" type="ORF">RBJ30_22525</name>
</gene>
<dbReference type="Pfam" id="PF01380">
    <property type="entry name" value="SIS"/>
    <property type="match status" value="1"/>
</dbReference>
<organism evidence="3">
    <name type="scientific">Pluralibacter gergoviae</name>
    <name type="common">Enterobacter gergoviae</name>
    <dbReference type="NCBI Taxonomy" id="61647"/>
    <lineage>
        <taxon>Bacteria</taxon>
        <taxon>Pseudomonadati</taxon>
        <taxon>Pseudomonadota</taxon>
        <taxon>Gammaproteobacteria</taxon>
        <taxon>Enterobacterales</taxon>
        <taxon>Enterobacteriaceae</taxon>
        <taxon>Pluralibacter</taxon>
    </lineage>
</organism>
<dbReference type="PANTHER" id="PTHR43443:SF1">
    <property type="entry name" value="3-HEXULOSE-6-PHOSPHATE ISOMERASE"/>
    <property type="match status" value="1"/>
</dbReference>
<dbReference type="Proteomes" id="UP001236270">
    <property type="component" value="Unassembled WGS sequence"/>
</dbReference>
<dbReference type="InterPro" id="IPR001347">
    <property type="entry name" value="SIS_dom"/>
</dbReference>
<dbReference type="RefSeq" id="WP_086499150.1">
    <property type="nucleotide sequence ID" value="NZ_CBCSIS010000014.1"/>
</dbReference>
<feature type="domain" description="SIS" evidence="2">
    <location>
        <begin position="34"/>
        <end position="176"/>
    </location>
</feature>
<dbReference type="GO" id="GO:0097367">
    <property type="term" value="F:carbohydrate derivative binding"/>
    <property type="evidence" value="ECO:0007669"/>
    <property type="project" value="InterPro"/>
</dbReference>
<evidence type="ECO:0000313" key="3">
    <source>
        <dbReference type="EMBL" id="EML1471685.1"/>
    </source>
</evidence>
<evidence type="ECO:0000313" key="4">
    <source>
        <dbReference type="EMBL" id="MDQ2311845.1"/>
    </source>
</evidence>
<proteinExistence type="inferred from homology"/>
<dbReference type="GeneID" id="61386616"/>
<keyword evidence="4" id="KW-0413">Isomerase</keyword>
<dbReference type="InterPro" id="IPR017552">
    <property type="entry name" value="PHI/rmpB"/>
</dbReference>
<dbReference type="SUPFAM" id="SSF53697">
    <property type="entry name" value="SIS domain"/>
    <property type="match status" value="1"/>
</dbReference>
<dbReference type="NCBIfam" id="TIGR03127">
    <property type="entry name" value="RuMP_HxlB"/>
    <property type="match status" value="1"/>
</dbReference>
<accession>A0AAI9DLC0</accession>